<name>A0A5N5QR87_9AGAM</name>
<dbReference type="EMBL" id="SSOP01000023">
    <property type="protein sequence ID" value="KAB5594260.1"/>
    <property type="molecule type" value="Genomic_DNA"/>
</dbReference>
<protein>
    <submittedName>
        <fullName evidence="1">DNA mismatch repair protein MutS</fullName>
    </submittedName>
</protein>
<dbReference type="OrthoDB" id="5559898at2759"/>
<dbReference type="Proteomes" id="UP000383932">
    <property type="component" value="Unassembled WGS sequence"/>
</dbReference>
<organism evidence="1 2">
    <name type="scientific">Ceratobasidium theobromae</name>
    <dbReference type="NCBI Taxonomy" id="1582974"/>
    <lineage>
        <taxon>Eukaryota</taxon>
        <taxon>Fungi</taxon>
        <taxon>Dikarya</taxon>
        <taxon>Basidiomycota</taxon>
        <taxon>Agaricomycotina</taxon>
        <taxon>Agaricomycetes</taxon>
        <taxon>Cantharellales</taxon>
        <taxon>Ceratobasidiaceae</taxon>
        <taxon>Ceratobasidium</taxon>
    </lineage>
</organism>
<dbReference type="InterPro" id="IPR011989">
    <property type="entry name" value="ARM-like"/>
</dbReference>
<evidence type="ECO:0000313" key="1">
    <source>
        <dbReference type="EMBL" id="KAB5594260.1"/>
    </source>
</evidence>
<reference evidence="1 2" key="1">
    <citation type="journal article" date="2019" name="Fungal Biol. Biotechnol.">
        <title>Draft genome sequence of fastidious pathogen Ceratobasidium theobromae, which causes vascular-streak dieback in Theobroma cacao.</title>
        <authorList>
            <person name="Ali S.S."/>
            <person name="Asman A."/>
            <person name="Shao J."/>
            <person name="Firmansyah A.P."/>
            <person name="Susilo A.W."/>
            <person name="Rosmana A."/>
            <person name="McMahon P."/>
            <person name="Junaid M."/>
            <person name="Guest D."/>
            <person name="Kheng T.Y."/>
            <person name="Meinhardt L.W."/>
            <person name="Bailey B.A."/>
        </authorList>
    </citation>
    <scope>NUCLEOTIDE SEQUENCE [LARGE SCALE GENOMIC DNA]</scope>
    <source>
        <strain evidence="1 2">CT2</strain>
    </source>
</reference>
<dbReference type="SUPFAM" id="SSF48371">
    <property type="entry name" value="ARM repeat"/>
    <property type="match status" value="2"/>
</dbReference>
<dbReference type="InterPro" id="IPR016024">
    <property type="entry name" value="ARM-type_fold"/>
</dbReference>
<accession>A0A5N5QR87</accession>
<gene>
    <name evidence="1" type="ORF">CTheo_2341</name>
</gene>
<dbReference type="AlphaFoldDB" id="A0A5N5QR87"/>
<dbReference type="Gene3D" id="1.25.10.10">
    <property type="entry name" value="Leucine-rich Repeat Variant"/>
    <property type="match status" value="1"/>
</dbReference>
<proteinExistence type="predicted"/>
<sequence>MSLPSIDESDIQTLQGFMNNIYAPTDGEIFKEGLVSLKGMIESRESWPGDEDDAEYGVDEAQARIAATKQYILTTKPDLFEHLLKLPSSEDEDVDFDAITAKSELLAEMLRGFPPAKPAVVPLIDQLLFSLFREDAAEDDAHRAWSSTTGCLIAALLRSGPSPQDEAVVKALSTRLNSFSEILSAELKPSDMDDGLVRKQRALTSGLLSIVDAPLHADAIPSFIQSGMLDPLLAVIARGPLSPSSVEESRNQSLEDSCNVLFKLMETSESELEVLAEALIKRQALAPLIKHLSYICGLEGVPSSDNVPRALFTLANSHEGLLNHLIQEAQNMINSNPNELGPGAAIVLWRLLEYAGENEIEKMDKLSKSKKYVPFFLAASKSDARDGVLNAVGEALAARIGQPGRQLHKGISTPEDIEKFIHLVEYACTESAADISPTIQVLRELVLPSSDDDIGGWIDLEAELQRVNRQFCNLFSEKLKTRWDAAIALAPKDSTQGEDVIIDEPSEEGLAHMMNVKVLSVFVEDQYTTMGLLANGLLEYVQAMVFNSSPLSRRAGIELLSAIVQDPSLSQEFSYVPDIINAFKEPIIHLLDDPRALIRALSLQWLNRAMSYQHLKNDENRYELGMFVLKSVTEDKLLEMLKGTLDEATAAAAMIEAMSRFPTGRETRGRLRQNNELVEALWNCILREKGQVPENQDEDIRGGDFVKPPLSELPPFRRLTMIEQVDIYGSADDSSRAALSQLLDPFTDSDSITKHIAPRLVGLKDKDWSDFYDAVEKFPPIASLAVLKPEAGVLSTIANVIPHIEQAPFAVRLLRELRKGSMLSQVCLAQSEDLYPALVKGLQDDDESIKSLVLMDLAALIYGSNASKFRFMKEGGIEALLDIVSSDDESLSRIAITTLSAFIDKFPEGARAAIDAGAVPVLEPKQKEGRALDQAEGVLRDIENLKDVPPIDRIEFTPEAYAELGKKLPELTVLERLTQNLKSSDDEKQLGIAAGLAPIFTDLLRSASDPKPALQALEALLVIEGQGWQGFTIIQRAGDMCRLPETLKLFIESEDSEIQGLATRVMCMVVELSRERGREQGGSQGGGDKNVAEDENAHDVKILTCGTT</sequence>
<keyword evidence="2" id="KW-1185">Reference proteome</keyword>
<comment type="caution">
    <text evidence="1">The sequence shown here is derived from an EMBL/GenBank/DDBJ whole genome shotgun (WGS) entry which is preliminary data.</text>
</comment>
<evidence type="ECO:0000313" key="2">
    <source>
        <dbReference type="Proteomes" id="UP000383932"/>
    </source>
</evidence>